<dbReference type="OMA" id="IDVANKC"/>
<dbReference type="InterPro" id="IPR042108">
    <property type="entry name" value="GTPase_HflX_N_sf"/>
</dbReference>
<dbReference type="InterPro" id="IPR027417">
    <property type="entry name" value="P-loop_NTPase"/>
</dbReference>
<dbReference type="NCBIfam" id="TIGR03156">
    <property type="entry name" value="GTP_HflX"/>
    <property type="match status" value="1"/>
</dbReference>
<keyword evidence="8" id="KW-1185">Reference proteome</keyword>
<accession>A0A0L0BXE5</accession>
<dbReference type="FunFam" id="3.40.50.300:FF:000886">
    <property type="entry name" value="Putative GTP-binding protein 6"/>
    <property type="match status" value="1"/>
</dbReference>
<dbReference type="CDD" id="cd01878">
    <property type="entry name" value="HflX"/>
    <property type="match status" value="1"/>
</dbReference>
<keyword evidence="2" id="KW-0547">Nucleotide-binding</keyword>
<protein>
    <recommendedName>
        <fullName evidence="6">Hflx-type G domain-containing protein</fullName>
    </recommendedName>
</protein>
<dbReference type="STRING" id="7375.A0A0L0BXE5"/>
<feature type="domain" description="Hflx-type G" evidence="6">
    <location>
        <begin position="310"/>
        <end position="482"/>
    </location>
</feature>
<comment type="caution">
    <text evidence="7">The sequence shown here is derived from an EMBL/GenBank/DDBJ whole genome shotgun (WGS) entry which is preliminary data.</text>
</comment>
<dbReference type="PROSITE" id="PS51705">
    <property type="entry name" value="G_HFLX"/>
    <property type="match status" value="1"/>
</dbReference>
<dbReference type="Gene3D" id="3.40.50.11060">
    <property type="entry name" value="GTPase HflX, N-terminal domain"/>
    <property type="match status" value="1"/>
</dbReference>
<dbReference type="Proteomes" id="UP000037069">
    <property type="component" value="Unassembled WGS sequence"/>
</dbReference>
<gene>
    <name evidence="7" type="ORF">FF38_13565</name>
</gene>
<dbReference type="InterPro" id="IPR025121">
    <property type="entry name" value="GTPase_HflX_N"/>
</dbReference>
<name>A0A0L0BXE5_LUCCU</name>
<evidence type="ECO:0000313" key="8">
    <source>
        <dbReference type="Proteomes" id="UP000037069"/>
    </source>
</evidence>
<dbReference type="InterPro" id="IPR032305">
    <property type="entry name" value="GTP-bd_M"/>
</dbReference>
<dbReference type="SUPFAM" id="SSF52540">
    <property type="entry name" value="P-loop containing nucleoside triphosphate hydrolases"/>
    <property type="match status" value="1"/>
</dbReference>
<evidence type="ECO:0000256" key="4">
    <source>
        <dbReference type="ARBA" id="ARBA00023134"/>
    </source>
</evidence>
<dbReference type="GO" id="GO:0043022">
    <property type="term" value="F:ribosome binding"/>
    <property type="evidence" value="ECO:0007669"/>
    <property type="project" value="TreeGrafter"/>
</dbReference>
<evidence type="ECO:0000259" key="6">
    <source>
        <dbReference type="PROSITE" id="PS51705"/>
    </source>
</evidence>
<dbReference type="InterPro" id="IPR006073">
    <property type="entry name" value="GTP-bd"/>
</dbReference>
<dbReference type="Pfam" id="PF01926">
    <property type="entry name" value="MMR_HSR1"/>
    <property type="match status" value="1"/>
</dbReference>
<keyword evidence="5" id="KW-0175">Coiled coil</keyword>
<feature type="coiled-coil region" evidence="5">
    <location>
        <begin position="276"/>
        <end position="303"/>
    </location>
</feature>
<dbReference type="AlphaFoldDB" id="A0A0L0BXE5"/>
<dbReference type="EMBL" id="JRES01001197">
    <property type="protein sequence ID" value="KNC24666.1"/>
    <property type="molecule type" value="Genomic_DNA"/>
</dbReference>
<dbReference type="GO" id="GO:0046872">
    <property type="term" value="F:metal ion binding"/>
    <property type="evidence" value="ECO:0007669"/>
    <property type="project" value="UniProtKB-KW"/>
</dbReference>
<dbReference type="PANTHER" id="PTHR10229">
    <property type="entry name" value="GTP-BINDING PROTEIN HFLX"/>
    <property type="match status" value="1"/>
</dbReference>
<evidence type="ECO:0000256" key="5">
    <source>
        <dbReference type="SAM" id="Coils"/>
    </source>
</evidence>
<dbReference type="InterPro" id="IPR016496">
    <property type="entry name" value="GTPase_HflX"/>
</dbReference>
<dbReference type="InterPro" id="IPR030394">
    <property type="entry name" value="G_HFLX_dom"/>
</dbReference>
<dbReference type="Pfam" id="PF13167">
    <property type="entry name" value="GTP-bdg_N"/>
    <property type="match status" value="1"/>
</dbReference>
<evidence type="ECO:0000256" key="3">
    <source>
        <dbReference type="ARBA" id="ARBA00022842"/>
    </source>
</evidence>
<sequence>MFLNLVAKRTSSSLFVRCLSLNSFSLSTILKHFPQQQQQHQQQQRFKYTQNKGVKGLRNRKHQYEAKEKQENAEEMDHSDEFQPSLNLEDSEYDLVANGAMNVTRKSTQPQNVLVIQPYVKWGPKRATITTPDDQLEEAKALIHSINNWSVALAIKVPLESLERKALFGKGKMEEIKNLVQELRQAKSHNQQPLTCIFVSKGSLSFAQKALLEATFHLPVMDRYSVVIQILRLHATSAEARLQVAMAEIPYIWSQAKEANTSKSTKLGYSLTDTQREILKTREKKLKMELERIRNHRKLLRNKRKQHNYPIVAVVGYTNAGKTSLIKALTQEQTIQPKDQLFATLDVTAHAGRLPCNLEVIYMDTVGFMSDLPTGLIECFVATLEDAMLADVILHVQDVSHACYEAQKQHVEMTLKSLTQNMCWETEDKVNLPPIISVGNKIDLLHSKDVINSFSGLKVSAKKQQGLSELMSEIENHILTTTNRRKLTIRVPNGGIEMSWLYKNAAVVNMKADSEDSQNLLMDIVIKESVLQQFKKQFCQK</sequence>
<dbReference type="Pfam" id="PF16360">
    <property type="entry name" value="GTP-bdg_M"/>
    <property type="match status" value="1"/>
</dbReference>
<dbReference type="GO" id="GO:0005737">
    <property type="term" value="C:cytoplasm"/>
    <property type="evidence" value="ECO:0007669"/>
    <property type="project" value="TreeGrafter"/>
</dbReference>
<dbReference type="FunFam" id="3.40.50.11060:FF:000004">
    <property type="entry name" value="AGAP003969-PA"/>
    <property type="match status" value="1"/>
</dbReference>
<dbReference type="Gene3D" id="3.40.50.300">
    <property type="entry name" value="P-loop containing nucleotide triphosphate hydrolases"/>
    <property type="match status" value="1"/>
</dbReference>
<evidence type="ECO:0000256" key="2">
    <source>
        <dbReference type="ARBA" id="ARBA00022741"/>
    </source>
</evidence>
<dbReference type="PANTHER" id="PTHR10229:SF0">
    <property type="entry name" value="GTP-BINDING PROTEIN 6-RELATED"/>
    <property type="match status" value="1"/>
</dbReference>
<reference evidence="7 8" key="1">
    <citation type="journal article" date="2015" name="Nat. Commun.">
        <title>Lucilia cuprina genome unlocks parasitic fly biology to underpin future interventions.</title>
        <authorList>
            <person name="Anstead C.A."/>
            <person name="Korhonen P.K."/>
            <person name="Young N.D."/>
            <person name="Hall R.S."/>
            <person name="Jex A.R."/>
            <person name="Murali S.C."/>
            <person name="Hughes D.S."/>
            <person name="Lee S.F."/>
            <person name="Perry T."/>
            <person name="Stroehlein A.J."/>
            <person name="Ansell B.R."/>
            <person name="Breugelmans B."/>
            <person name="Hofmann A."/>
            <person name="Qu J."/>
            <person name="Dugan S."/>
            <person name="Lee S.L."/>
            <person name="Chao H."/>
            <person name="Dinh H."/>
            <person name="Han Y."/>
            <person name="Doddapaneni H.V."/>
            <person name="Worley K.C."/>
            <person name="Muzny D.M."/>
            <person name="Ioannidis P."/>
            <person name="Waterhouse R.M."/>
            <person name="Zdobnov E.M."/>
            <person name="James P.J."/>
            <person name="Bagnall N.H."/>
            <person name="Kotze A.C."/>
            <person name="Gibbs R.A."/>
            <person name="Richards S."/>
            <person name="Batterham P."/>
            <person name="Gasser R.B."/>
        </authorList>
    </citation>
    <scope>NUCLEOTIDE SEQUENCE [LARGE SCALE GENOMIC DNA]</scope>
    <source>
        <strain evidence="7 8">LS</strain>
        <tissue evidence="7">Full body</tissue>
    </source>
</reference>
<keyword evidence="4" id="KW-0342">GTP-binding</keyword>
<evidence type="ECO:0000256" key="1">
    <source>
        <dbReference type="ARBA" id="ARBA00022723"/>
    </source>
</evidence>
<evidence type="ECO:0000313" key="7">
    <source>
        <dbReference type="EMBL" id="KNC24666.1"/>
    </source>
</evidence>
<keyword evidence="3" id="KW-0460">Magnesium</keyword>
<keyword evidence="1" id="KW-0479">Metal-binding</keyword>
<dbReference type="OrthoDB" id="10268034at2759"/>
<organism evidence="7 8">
    <name type="scientific">Lucilia cuprina</name>
    <name type="common">Green bottle fly</name>
    <name type="synonym">Australian sheep blowfly</name>
    <dbReference type="NCBI Taxonomy" id="7375"/>
    <lineage>
        <taxon>Eukaryota</taxon>
        <taxon>Metazoa</taxon>
        <taxon>Ecdysozoa</taxon>
        <taxon>Arthropoda</taxon>
        <taxon>Hexapoda</taxon>
        <taxon>Insecta</taxon>
        <taxon>Pterygota</taxon>
        <taxon>Neoptera</taxon>
        <taxon>Endopterygota</taxon>
        <taxon>Diptera</taxon>
        <taxon>Brachycera</taxon>
        <taxon>Muscomorpha</taxon>
        <taxon>Oestroidea</taxon>
        <taxon>Calliphoridae</taxon>
        <taxon>Luciliinae</taxon>
        <taxon>Lucilia</taxon>
    </lineage>
</organism>
<proteinExistence type="predicted"/>
<dbReference type="GO" id="GO:0005525">
    <property type="term" value="F:GTP binding"/>
    <property type="evidence" value="ECO:0007669"/>
    <property type="project" value="UniProtKB-KW"/>
</dbReference>